<dbReference type="PRINTS" id="PR00081">
    <property type="entry name" value="GDHRDH"/>
</dbReference>
<feature type="domain" description="Ketoreductase" evidence="3">
    <location>
        <begin position="9"/>
        <end position="197"/>
    </location>
</feature>
<evidence type="ECO:0000256" key="1">
    <source>
        <dbReference type="ARBA" id="ARBA00006484"/>
    </source>
</evidence>
<dbReference type="Proteomes" id="UP000680865">
    <property type="component" value="Unassembled WGS sequence"/>
</dbReference>
<dbReference type="AlphaFoldDB" id="A0A919VQ86"/>
<gene>
    <name evidence="4" type="ORF">Aco04nite_41390</name>
</gene>
<dbReference type="InterPro" id="IPR036291">
    <property type="entry name" value="NAD(P)-bd_dom_sf"/>
</dbReference>
<keyword evidence="5" id="KW-1185">Reference proteome</keyword>
<evidence type="ECO:0000259" key="3">
    <source>
        <dbReference type="SMART" id="SM00822"/>
    </source>
</evidence>
<protein>
    <submittedName>
        <fullName evidence="4">Short-chain dehydrogenase</fullName>
    </submittedName>
</protein>
<dbReference type="InterPro" id="IPR002347">
    <property type="entry name" value="SDR_fam"/>
</dbReference>
<sequence>MTEHDLSGRTALVTGASRGFGRATSTVLAGAGARVIGVARTKDRLDELRAELGGEFVAVCADVTDPTVAGQLIDAYRPDVLVLNAGASPLSRPIHLHTWQTFSRTWEVDVQHVFHWTREALLRPLRPGSVVVAMSSGAALGGSPISGGYAGAKAAIRFLTGYAAQESQRAGLGIRFSALLPSLTPGTALSDAALAGYAERQGVELGEFLGNLGPVLTRERVAGAVARLAGDPALDAAAYTLSPDGLAAIDG</sequence>
<dbReference type="EMBL" id="BOQP01000021">
    <property type="protein sequence ID" value="GIM74649.1"/>
    <property type="molecule type" value="Genomic_DNA"/>
</dbReference>
<dbReference type="InterPro" id="IPR057326">
    <property type="entry name" value="KR_dom"/>
</dbReference>
<comment type="caution">
    <text evidence="4">The sequence shown here is derived from an EMBL/GenBank/DDBJ whole genome shotgun (WGS) entry which is preliminary data.</text>
</comment>
<evidence type="ECO:0000313" key="4">
    <source>
        <dbReference type="EMBL" id="GIM74649.1"/>
    </source>
</evidence>
<dbReference type="PANTHER" id="PTHR44196">
    <property type="entry name" value="DEHYDROGENASE/REDUCTASE SDR FAMILY MEMBER 7B"/>
    <property type="match status" value="1"/>
</dbReference>
<dbReference type="Gene3D" id="3.40.50.720">
    <property type="entry name" value="NAD(P)-binding Rossmann-like Domain"/>
    <property type="match status" value="1"/>
</dbReference>
<comment type="similarity">
    <text evidence="1">Belongs to the short-chain dehydrogenases/reductases (SDR) family.</text>
</comment>
<name>A0A919VQ86_9ACTN</name>
<evidence type="ECO:0000313" key="5">
    <source>
        <dbReference type="Proteomes" id="UP000680865"/>
    </source>
</evidence>
<dbReference type="SUPFAM" id="SSF51735">
    <property type="entry name" value="NAD(P)-binding Rossmann-fold domains"/>
    <property type="match status" value="1"/>
</dbReference>
<dbReference type="GO" id="GO:0016020">
    <property type="term" value="C:membrane"/>
    <property type="evidence" value="ECO:0007669"/>
    <property type="project" value="TreeGrafter"/>
</dbReference>
<dbReference type="SMART" id="SM00822">
    <property type="entry name" value="PKS_KR"/>
    <property type="match status" value="1"/>
</dbReference>
<evidence type="ECO:0000256" key="2">
    <source>
        <dbReference type="ARBA" id="ARBA00023002"/>
    </source>
</evidence>
<organism evidence="4 5">
    <name type="scientific">Winogradskya consettensis</name>
    <dbReference type="NCBI Taxonomy" id="113560"/>
    <lineage>
        <taxon>Bacteria</taxon>
        <taxon>Bacillati</taxon>
        <taxon>Actinomycetota</taxon>
        <taxon>Actinomycetes</taxon>
        <taxon>Micromonosporales</taxon>
        <taxon>Micromonosporaceae</taxon>
        <taxon>Winogradskya</taxon>
    </lineage>
</organism>
<reference evidence="4" key="1">
    <citation type="submission" date="2021-03" db="EMBL/GenBank/DDBJ databases">
        <title>Whole genome shotgun sequence of Actinoplanes consettensis NBRC 14913.</title>
        <authorList>
            <person name="Komaki H."/>
            <person name="Tamura T."/>
        </authorList>
    </citation>
    <scope>NUCLEOTIDE SEQUENCE</scope>
    <source>
        <strain evidence="4">NBRC 14913</strain>
    </source>
</reference>
<dbReference type="GO" id="GO:0016491">
    <property type="term" value="F:oxidoreductase activity"/>
    <property type="evidence" value="ECO:0007669"/>
    <property type="project" value="UniProtKB-KW"/>
</dbReference>
<proteinExistence type="inferred from homology"/>
<dbReference type="PANTHER" id="PTHR44196:SF1">
    <property type="entry name" value="DEHYDROGENASE_REDUCTASE SDR FAMILY MEMBER 7B"/>
    <property type="match status" value="1"/>
</dbReference>
<keyword evidence="2" id="KW-0560">Oxidoreductase</keyword>
<accession>A0A919VQ86</accession>
<dbReference type="Pfam" id="PF00106">
    <property type="entry name" value="adh_short"/>
    <property type="match status" value="1"/>
</dbReference>
<dbReference type="CDD" id="cd05233">
    <property type="entry name" value="SDR_c"/>
    <property type="match status" value="1"/>
</dbReference>
<dbReference type="RefSeq" id="WP_212998865.1">
    <property type="nucleotide sequence ID" value="NZ_BAAATW010000015.1"/>
</dbReference>